<dbReference type="RefSeq" id="WP_002955705.1">
    <property type="nucleotide sequence ID" value="NZ_JRPE02000001.1"/>
</dbReference>
<dbReference type="AlphaFoldDB" id="A0A4U8T337"/>
<evidence type="ECO:0000313" key="1">
    <source>
        <dbReference type="EMBL" id="TLD93841.1"/>
    </source>
</evidence>
<gene>
    <name evidence="1" type="ORF">LS74_000375</name>
</gene>
<evidence type="ECO:0000313" key="2">
    <source>
        <dbReference type="Proteomes" id="UP000029921"/>
    </source>
</evidence>
<comment type="caution">
    <text evidence="1">The sequence shown here is derived from an EMBL/GenBank/DDBJ whole genome shotgun (WGS) entry which is preliminary data.</text>
</comment>
<organism evidence="1 2">
    <name type="scientific">Helicobacter magdeburgensis</name>
    <dbReference type="NCBI Taxonomy" id="471858"/>
    <lineage>
        <taxon>Bacteria</taxon>
        <taxon>Pseudomonadati</taxon>
        <taxon>Campylobacterota</taxon>
        <taxon>Epsilonproteobacteria</taxon>
        <taxon>Campylobacterales</taxon>
        <taxon>Helicobacteraceae</taxon>
        <taxon>Helicobacter</taxon>
    </lineage>
</organism>
<name>A0A4U8T337_9HELI</name>
<keyword evidence="2" id="KW-1185">Reference proteome</keyword>
<sequence length="82" mass="9605">MINIDLQNDIAEIKQPTNKKELFILESEMMYILGNYLNAKEEFENKTFEPQEIMQMLQTKIIMAKAFFAGIKESQDKKTANQ</sequence>
<accession>A0A4U8T337</accession>
<protein>
    <submittedName>
        <fullName evidence="1">Uncharacterized protein</fullName>
    </submittedName>
</protein>
<reference evidence="1 2" key="1">
    <citation type="journal article" date="2014" name="Genome Announc.">
        <title>Draft genome sequences of eight enterohepatic helicobacter species isolated from both laboratory and wild rodents.</title>
        <authorList>
            <person name="Sheh A."/>
            <person name="Shen Z."/>
            <person name="Fox J.G."/>
        </authorList>
    </citation>
    <scope>NUCLEOTIDE SEQUENCE [LARGE SCALE GENOMIC DNA]</scope>
    <source>
        <strain evidence="1 2">MIT 96-1001</strain>
    </source>
</reference>
<proteinExistence type="predicted"/>
<dbReference type="EMBL" id="JRPE02000001">
    <property type="protein sequence ID" value="TLD93841.1"/>
    <property type="molecule type" value="Genomic_DNA"/>
</dbReference>
<dbReference type="Proteomes" id="UP000029921">
    <property type="component" value="Unassembled WGS sequence"/>
</dbReference>